<evidence type="ECO:0000313" key="3">
    <source>
        <dbReference type="Proteomes" id="UP000029538"/>
    </source>
</evidence>
<protein>
    <submittedName>
        <fullName evidence="2">Glycosyl transferase family 2</fullName>
    </submittedName>
</protein>
<evidence type="ECO:0000259" key="1">
    <source>
        <dbReference type="Pfam" id="PF00535"/>
    </source>
</evidence>
<evidence type="ECO:0000313" key="2">
    <source>
        <dbReference type="EMBL" id="KGF48355.1"/>
    </source>
</evidence>
<keyword evidence="2" id="KW-0808">Transferase</keyword>
<dbReference type="GO" id="GO:0016740">
    <property type="term" value="F:transferase activity"/>
    <property type="evidence" value="ECO:0007669"/>
    <property type="project" value="UniProtKB-KW"/>
</dbReference>
<proteinExistence type="predicted"/>
<sequence length="299" mass="34917">MKKSKNLSILLPTYNCNCTSLVRELQRQCVAEGADFEIIVADDASPDNSFIIENRTITRLEGVQYIEREHNVGRSAIRNFLVTQATKEWILFIDGDLSLDNPTFIHNYLQADGDVIVGGIDIVEDEKKWKSNLRYRYEKGYEKSHDYTVRQKTSTQHFRTTNFLVSNRIMLECPFDESFKEYGYEDVLLGKVFEQKKISIFHINNPITLDNFEPNDVFLNKTEEALRTLSAFQTELKGYSNLLEMVNKLHKMHLEKVGAWLFKIIGKPLKHNLKGNNPNIFLFNIYKLVYFLHYNALRK</sequence>
<name>A0A096ANL6_9BACT</name>
<gene>
    <name evidence="2" type="ORF">HMPREF0654_09555</name>
</gene>
<dbReference type="InterPro" id="IPR029044">
    <property type="entry name" value="Nucleotide-diphossugar_trans"/>
</dbReference>
<feature type="domain" description="Glycosyltransferase 2-like" evidence="1">
    <location>
        <begin position="8"/>
        <end position="156"/>
    </location>
</feature>
<dbReference type="PANTHER" id="PTHR43685:SF3">
    <property type="entry name" value="SLR2126 PROTEIN"/>
    <property type="match status" value="1"/>
</dbReference>
<dbReference type="RefSeq" id="WP_036884302.1">
    <property type="nucleotide sequence ID" value="NZ_JRNR01000100.1"/>
</dbReference>
<comment type="caution">
    <text evidence="2">The sequence shown here is derived from an EMBL/GenBank/DDBJ whole genome shotgun (WGS) entry which is preliminary data.</text>
</comment>
<dbReference type="EMBL" id="JRNR01000100">
    <property type="protein sequence ID" value="KGF48355.1"/>
    <property type="molecule type" value="Genomic_DNA"/>
</dbReference>
<dbReference type="InterPro" id="IPR050834">
    <property type="entry name" value="Glycosyltransf_2"/>
</dbReference>
<dbReference type="AlphaFoldDB" id="A0A096ANL6"/>
<dbReference type="Proteomes" id="UP000029538">
    <property type="component" value="Unassembled WGS sequence"/>
</dbReference>
<dbReference type="Pfam" id="PF00535">
    <property type="entry name" value="Glycos_transf_2"/>
    <property type="match status" value="1"/>
</dbReference>
<dbReference type="PANTHER" id="PTHR43685">
    <property type="entry name" value="GLYCOSYLTRANSFERASE"/>
    <property type="match status" value="1"/>
</dbReference>
<accession>A0A096ANL6</accession>
<dbReference type="Gene3D" id="3.90.550.10">
    <property type="entry name" value="Spore Coat Polysaccharide Biosynthesis Protein SpsA, Chain A"/>
    <property type="match status" value="1"/>
</dbReference>
<dbReference type="InterPro" id="IPR001173">
    <property type="entry name" value="Glyco_trans_2-like"/>
</dbReference>
<organism evidence="2 3">
    <name type="scientific">Prevotella disiens DNF00882</name>
    <dbReference type="NCBI Taxonomy" id="1401075"/>
    <lineage>
        <taxon>Bacteria</taxon>
        <taxon>Pseudomonadati</taxon>
        <taxon>Bacteroidota</taxon>
        <taxon>Bacteroidia</taxon>
        <taxon>Bacteroidales</taxon>
        <taxon>Prevotellaceae</taxon>
        <taxon>Prevotella</taxon>
    </lineage>
</organism>
<dbReference type="SUPFAM" id="SSF53448">
    <property type="entry name" value="Nucleotide-diphospho-sugar transferases"/>
    <property type="match status" value="1"/>
</dbReference>
<reference evidence="2 3" key="1">
    <citation type="submission" date="2014-07" db="EMBL/GenBank/DDBJ databases">
        <authorList>
            <person name="McCorrison J."/>
            <person name="Sanka R."/>
            <person name="Torralba M."/>
            <person name="Gillis M."/>
            <person name="Haft D.H."/>
            <person name="Methe B."/>
            <person name="Sutton G."/>
            <person name="Nelson K.E."/>
        </authorList>
    </citation>
    <scope>NUCLEOTIDE SEQUENCE [LARGE SCALE GENOMIC DNA]</scope>
    <source>
        <strain evidence="2 3">DNF00882</strain>
    </source>
</reference>